<sequence length="726" mass="77278">MAPLTWREVSAPNFSSVNQAQALVGDSISNAANIMQKSIAAYSDQKTRENSANFMGQILNGTPLDQVQGVNPAYLDPEAFNFALNVQKQNEANALGYARLAQLGAKGGKGGKGTGAGTADAIPVAPGSSDGNFLTSENQIIPGVVTNAGTDPANTKGKKQLIPTAPVVVAPTQGVTQALPTVESFRPMPVDGPVRQSEENAPPVNTPVAVDPAPTGATSATPLLAQAIASGQGIIAPTAGALRGAPVKGNDGGAQIFEPLAKDVGTIRDTSYLGNPELANVSAYTNKRITNNLTATNLLDLQEGNYKAAAAGQDFREGQRKEQAAVKSLNEDQQAEAIANAAVLQPTKQDALNSIDPNLPAKLWEKAVAKVNDADKAGQFGIGGNGPVQLPDGTIITPSANRQIDLIDAVKDASADPEVAKTIQSVAAKDGQAGVQQLLQKTVDNSSWLGRSEQMTDLQNKHDSVVRKYNNDRGANPLISSIADFEKNVTSEASEGEVAKQLAKDASVFSGREVTPGNMLTLVRQVHAQTKQSPAIVGGMISASFRDKSFWDKFRWGSTNADVAIDDDILQGYKDMVWDSKTNTPKNDFLNSVENLKSSDRERDRLNTDWEQYKQAQITYNQKAVQAGLKNNGQGDAAVKLAEKVLAASEQQYRKTYEKFTDKFGVTTQNRGQPAPPPVASSDERPQQGPRQGTVYQPNADELLRNAINQEMSIPALDNKRRLGVY</sequence>
<gene>
    <name evidence="2" type="ORF">EVB52_077</name>
</gene>
<name>A0A7S5UU57_9CAUD</name>
<reference evidence="2" key="1">
    <citation type="submission" date="2020-01" db="EMBL/GenBank/DDBJ databases">
        <title>Patterns of diversity and host range of bacteriophage communities associated with bean-nodulatin bacteria.</title>
        <authorList>
            <person name="Vann Cauwenberghe J."/>
            <person name="Santamaria R.I."/>
            <person name="Bustos P."/>
            <person name="Juarez S."/>
            <person name="Gonzalez V."/>
        </authorList>
    </citation>
    <scope>NUCLEOTIDE SEQUENCE</scope>
</reference>
<organism evidence="2 3">
    <name type="scientific">Rhizobium phage RHph_Y38</name>
    <dbReference type="NCBI Taxonomy" id="2509781"/>
    <lineage>
        <taxon>Viruses</taxon>
        <taxon>Duplodnaviria</taxon>
        <taxon>Heunggongvirae</taxon>
        <taxon>Uroviricota</taxon>
        <taxon>Caudoviricetes</taxon>
        <taxon>Schitoviridae</taxon>
        <taxon>Demetervirinae</taxon>
        <taxon>Acanvirus</taxon>
        <taxon>Acanvirus Y38</taxon>
    </lineage>
</organism>
<dbReference type="Proteomes" id="UP000656987">
    <property type="component" value="Segment"/>
</dbReference>
<feature type="region of interest" description="Disordered" evidence="1">
    <location>
        <begin position="665"/>
        <end position="698"/>
    </location>
</feature>
<accession>A0A7S5UU57</accession>
<keyword evidence="3" id="KW-1185">Reference proteome</keyword>
<proteinExistence type="predicted"/>
<evidence type="ECO:0000256" key="1">
    <source>
        <dbReference type="SAM" id="MobiDB-lite"/>
    </source>
</evidence>
<evidence type="ECO:0000313" key="2">
    <source>
        <dbReference type="EMBL" id="QIG67778.1"/>
    </source>
</evidence>
<evidence type="ECO:0000313" key="3">
    <source>
        <dbReference type="Proteomes" id="UP000656987"/>
    </source>
</evidence>
<dbReference type="EMBL" id="MN988483">
    <property type="protein sequence ID" value="QIG67778.1"/>
    <property type="molecule type" value="Genomic_DNA"/>
</dbReference>
<protein>
    <submittedName>
        <fullName evidence="2">Uncharacterized protein</fullName>
    </submittedName>
</protein>